<organism evidence="4 5">
    <name type="scientific">Natrarchaeobius chitinivorans</name>
    <dbReference type="NCBI Taxonomy" id="1679083"/>
    <lineage>
        <taxon>Archaea</taxon>
        <taxon>Methanobacteriati</taxon>
        <taxon>Methanobacteriota</taxon>
        <taxon>Stenosarchaea group</taxon>
        <taxon>Halobacteria</taxon>
        <taxon>Halobacteriales</taxon>
        <taxon>Natrialbaceae</taxon>
        <taxon>Natrarchaeobius</taxon>
    </lineage>
</organism>
<evidence type="ECO:0000259" key="3">
    <source>
        <dbReference type="PROSITE" id="PS01031"/>
    </source>
</evidence>
<evidence type="ECO:0000313" key="5">
    <source>
        <dbReference type="Proteomes" id="UP000281431"/>
    </source>
</evidence>
<dbReference type="Proteomes" id="UP000281431">
    <property type="component" value="Unassembled WGS sequence"/>
</dbReference>
<dbReference type="InterPro" id="IPR008978">
    <property type="entry name" value="HSP20-like_chaperone"/>
</dbReference>
<dbReference type="EMBL" id="REFZ01000025">
    <property type="protein sequence ID" value="RQG96248.1"/>
    <property type="molecule type" value="Genomic_DNA"/>
</dbReference>
<evidence type="ECO:0000256" key="2">
    <source>
        <dbReference type="RuleBase" id="RU003616"/>
    </source>
</evidence>
<keyword evidence="5" id="KW-1185">Reference proteome</keyword>
<dbReference type="InterPro" id="IPR031107">
    <property type="entry name" value="Small_HSP"/>
</dbReference>
<protein>
    <submittedName>
        <fullName evidence="4">Hsp20/alpha crystallin family protein</fullName>
    </submittedName>
</protein>
<comment type="caution">
    <text evidence="4">The sequence shown here is derived from an EMBL/GenBank/DDBJ whole genome shotgun (WGS) entry which is preliminary data.</text>
</comment>
<dbReference type="InterPro" id="IPR002068">
    <property type="entry name" value="A-crystallin/Hsp20_dom"/>
</dbReference>
<evidence type="ECO:0000313" key="4">
    <source>
        <dbReference type="EMBL" id="RQG96248.1"/>
    </source>
</evidence>
<dbReference type="OrthoDB" id="198277at2157"/>
<dbReference type="Gene3D" id="2.60.40.790">
    <property type="match status" value="1"/>
</dbReference>
<sequence>MSRRSSPFDDLAELFDKLTSQLETTARSWETEIDDRSRFDLSIGGSATSLDLTDENDEFVVTVDVPGYEKDDLEIRLAGETLSISGERERTEERGLREETYIRQERELQSFSRQIRLPEPVETEDVYATVNNGILTIRLPKVEVVGESHAIDIE</sequence>
<proteinExistence type="inferred from homology"/>
<dbReference type="PROSITE" id="PS01031">
    <property type="entry name" value="SHSP"/>
    <property type="match status" value="1"/>
</dbReference>
<comment type="similarity">
    <text evidence="1 2">Belongs to the small heat shock protein (HSP20) family.</text>
</comment>
<dbReference type="SUPFAM" id="SSF49764">
    <property type="entry name" value="HSP20-like chaperones"/>
    <property type="match status" value="1"/>
</dbReference>
<name>A0A3N6LZE0_NATCH</name>
<feature type="domain" description="SHSP" evidence="3">
    <location>
        <begin position="41"/>
        <end position="154"/>
    </location>
</feature>
<gene>
    <name evidence="4" type="ORF">EA472_20555</name>
</gene>
<evidence type="ECO:0000256" key="1">
    <source>
        <dbReference type="PROSITE-ProRule" id="PRU00285"/>
    </source>
</evidence>
<dbReference type="CDD" id="cd06464">
    <property type="entry name" value="ACD_sHsps-like"/>
    <property type="match status" value="1"/>
</dbReference>
<accession>A0A3N6LZE0</accession>
<reference evidence="4 5" key="1">
    <citation type="submission" date="2018-10" db="EMBL/GenBank/DDBJ databases">
        <title>Natrarchaeobius chitinivorans gen. nov., sp. nov., and Natrarchaeobius haloalkaliphilus sp. nov., alkaliphilic, chitin-utilizing haloarchaea from hypersaline alkaline lakes.</title>
        <authorList>
            <person name="Sorokin D.Y."/>
            <person name="Elcheninov A.G."/>
            <person name="Kostrikina N.A."/>
            <person name="Bale N.J."/>
            <person name="Sinninghe Damste J.S."/>
            <person name="Khijniak T.V."/>
            <person name="Kublanov I.V."/>
            <person name="Toshchakov S.V."/>
        </authorList>
    </citation>
    <scope>NUCLEOTIDE SEQUENCE [LARGE SCALE GENOMIC DNA]</scope>
    <source>
        <strain evidence="4 5">AArcht7</strain>
    </source>
</reference>
<dbReference type="Pfam" id="PF00011">
    <property type="entry name" value="HSP20"/>
    <property type="match status" value="1"/>
</dbReference>
<dbReference type="PANTHER" id="PTHR11527">
    <property type="entry name" value="HEAT-SHOCK PROTEIN 20 FAMILY MEMBER"/>
    <property type="match status" value="1"/>
</dbReference>
<dbReference type="AlphaFoldDB" id="A0A3N6LZE0"/>